<keyword evidence="5 7" id="KW-1133">Transmembrane helix</keyword>
<evidence type="ECO:0000259" key="8">
    <source>
        <dbReference type="Pfam" id="PF01490"/>
    </source>
</evidence>
<evidence type="ECO:0000256" key="2">
    <source>
        <dbReference type="ARBA" id="ARBA00022448"/>
    </source>
</evidence>
<feature type="domain" description="Amino acid transporter transmembrane" evidence="8">
    <location>
        <begin position="17"/>
        <end position="99"/>
    </location>
</feature>
<organism evidence="9 10">
    <name type="scientific">Prunus armeniaca</name>
    <name type="common">Apricot</name>
    <name type="synonym">Armeniaca vulgaris</name>
    <dbReference type="NCBI Taxonomy" id="36596"/>
    <lineage>
        <taxon>Eukaryota</taxon>
        <taxon>Viridiplantae</taxon>
        <taxon>Streptophyta</taxon>
        <taxon>Embryophyta</taxon>
        <taxon>Tracheophyta</taxon>
        <taxon>Spermatophyta</taxon>
        <taxon>Magnoliopsida</taxon>
        <taxon>eudicotyledons</taxon>
        <taxon>Gunneridae</taxon>
        <taxon>Pentapetalae</taxon>
        <taxon>rosids</taxon>
        <taxon>fabids</taxon>
        <taxon>Rosales</taxon>
        <taxon>Rosaceae</taxon>
        <taxon>Amygdaloideae</taxon>
        <taxon>Amygdaleae</taxon>
        <taxon>Prunus</taxon>
    </lineage>
</organism>
<evidence type="ECO:0000256" key="5">
    <source>
        <dbReference type="ARBA" id="ARBA00022989"/>
    </source>
</evidence>
<feature type="transmembrane region" description="Helical" evidence="7">
    <location>
        <begin position="45"/>
        <end position="66"/>
    </location>
</feature>
<dbReference type="Pfam" id="PF01490">
    <property type="entry name" value="Aa_trans"/>
    <property type="match status" value="1"/>
</dbReference>
<feature type="transmembrane region" description="Helical" evidence="7">
    <location>
        <begin position="20"/>
        <end position="39"/>
    </location>
</feature>
<evidence type="ECO:0000313" key="9">
    <source>
        <dbReference type="EMBL" id="CAB4277042.1"/>
    </source>
</evidence>
<sequence length="111" mass="12318">MPLKVDFQKDYKTWRPVKLLIRMALLVISTMIAYVFPYYETLTAIVGSIFTVSVSFIIPCMCYLKLSACHRSWNYELLGIVGLIVFGALAGVLGTYSSIVEFAIGAGSTSY</sequence>
<feature type="transmembrane region" description="Helical" evidence="7">
    <location>
        <begin position="78"/>
        <end position="99"/>
    </location>
</feature>
<keyword evidence="3 7" id="KW-0812">Transmembrane</keyword>
<comment type="subcellular location">
    <subcellularLocation>
        <location evidence="1">Membrane</location>
    </subcellularLocation>
</comment>
<dbReference type="EMBL" id="CAEKDK010000004">
    <property type="protein sequence ID" value="CAB4277042.1"/>
    <property type="molecule type" value="Genomic_DNA"/>
</dbReference>
<protein>
    <recommendedName>
        <fullName evidence="8">Amino acid transporter transmembrane domain-containing protein</fullName>
    </recommendedName>
</protein>
<accession>A0A6J5UM50</accession>
<dbReference type="InterPro" id="IPR013057">
    <property type="entry name" value="AA_transpt_TM"/>
</dbReference>
<evidence type="ECO:0000256" key="4">
    <source>
        <dbReference type="ARBA" id="ARBA00022970"/>
    </source>
</evidence>
<keyword evidence="4" id="KW-0029">Amino-acid transport</keyword>
<evidence type="ECO:0000256" key="6">
    <source>
        <dbReference type="ARBA" id="ARBA00023136"/>
    </source>
</evidence>
<dbReference type="GO" id="GO:0016020">
    <property type="term" value="C:membrane"/>
    <property type="evidence" value="ECO:0007669"/>
    <property type="project" value="UniProtKB-SubCell"/>
</dbReference>
<evidence type="ECO:0000256" key="1">
    <source>
        <dbReference type="ARBA" id="ARBA00004370"/>
    </source>
</evidence>
<proteinExistence type="predicted"/>
<name>A0A6J5UM50_PRUAR</name>
<reference evidence="9 10" key="1">
    <citation type="submission" date="2020-05" db="EMBL/GenBank/DDBJ databases">
        <authorList>
            <person name="Campoy J."/>
            <person name="Schneeberger K."/>
            <person name="Spophaly S."/>
        </authorList>
    </citation>
    <scope>NUCLEOTIDE SEQUENCE [LARGE SCALE GENOMIC DNA]</scope>
    <source>
        <strain evidence="9">PruArmRojPasFocal</strain>
    </source>
</reference>
<gene>
    <name evidence="9" type="ORF">CURHAP_LOCUS26444</name>
</gene>
<dbReference type="Proteomes" id="UP000507222">
    <property type="component" value="Unassembled WGS sequence"/>
</dbReference>
<evidence type="ECO:0000256" key="7">
    <source>
        <dbReference type="SAM" id="Phobius"/>
    </source>
</evidence>
<keyword evidence="2" id="KW-0813">Transport</keyword>
<dbReference type="AlphaFoldDB" id="A0A6J5UM50"/>
<dbReference type="GO" id="GO:0006865">
    <property type="term" value="P:amino acid transport"/>
    <property type="evidence" value="ECO:0007669"/>
    <property type="project" value="UniProtKB-KW"/>
</dbReference>
<evidence type="ECO:0000313" key="10">
    <source>
        <dbReference type="Proteomes" id="UP000507222"/>
    </source>
</evidence>
<keyword evidence="6 7" id="KW-0472">Membrane</keyword>
<evidence type="ECO:0000256" key="3">
    <source>
        <dbReference type="ARBA" id="ARBA00022692"/>
    </source>
</evidence>